<dbReference type="EMBL" id="JAJSOF020000017">
    <property type="protein sequence ID" value="KAJ4440732.1"/>
    <property type="molecule type" value="Genomic_DNA"/>
</dbReference>
<protein>
    <recommendedName>
        <fullName evidence="4">Reverse transcriptase domain-containing protein</fullName>
    </recommendedName>
</protein>
<feature type="region of interest" description="Disordered" evidence="1">
    <location>
        <begin position="1"/>
        <end position="24"/>
    </location>
</feature>
<gene>
    <name evidence="2" type="ORF">ANN_08956</name>
</gene>
<reference evidence="2 3" key="1">
    <citation type="journal article" date="2022" name="Allergy">
        <title>Genome assembly and annotation of Periplaneta americana reveal a comprehensive cockroach allergen profile.</title>
        <authorList>
            <person name="Wang L."/>
            <person name="Xiong Q."/>
            <person name="Saelim N."/>
            <person name="Wang L."/>
            <person name="Nong W."/>
            <person name="Wan A.T."/>
            <person name="Shi M."/>
            <person name="Liu X."/>
            <person name="Cao Q."/>
            <person name="Hui J.H.L."/>
            <person name="Sookrung N."/>
            <person name="Leung T.F."/>
            <person name="Tungtrongchitr A."/>
            <person name="Tsui S.K.W."/>
        </authorList>
    </citation>
    <scope>NUCLEOTIDE SEQUENCE [LARGE SCALE GENOMIC DNA]</scope>
    <source>
        <strain evidence="2">PWHHKU_190912</strain>
    </source>
</reference>
<evidence type="ECO:0000313" key="3">
    <source>
        <dbReference type="Proteomes" id="UP001148838"/>
    </source>
</evidence>
<evidence type="ECO:0000256" key="1">
    <source>
        <dbReference type="SAM" id="MobiDB-lite"/>
    </source>
</evidence>
<evidence type="ECO:0000313" key="2">
    <source>
        <dbReference type="EMBL" id="KAJ4440732.1"/>
    </source>
</evidence>
<comment type="caution">
    <text evidence="2">The sequence shown here is derived from an EMBL/GenBank/DDBJ whole genome shotgun (WGS) entry which is preliminary data.</text>
</comment>
<organism evidence="2 3">
    <name type="scientific">Periplaneta americana</name>
    <name type="common">American cockroach</name>
    <name type="synonym">Blatta americana</name>
    <dbReference type="NCBI Taxonomy" id="6978"/>
    <lineage>
        <taxon>Eukaryota</taxon>
        <taxon>Metazoa</taxon>
        <taxon>Ecdysozoa</taxon>
        <taxon>Arthropoda</taxon>
        <taxon>Hexapoda</taxon>
        <taxon>Insecta</taxon>
        <taxon>Pterygota</taxon>
        <taxon>Neoptera</taxon>
        <taxon>Polyneoptera</taxon>
        <taxon>Dictyoptera</taxon>
        <taxon>Blattodea</taxon>
        <taxon>Blattoidea</taxon>
        <taxon>Blattidae</taxon>
        <taxon>Blattinae</taxon>
        <taxon>Periplaneta</taxon>
    </lineage>
</organism>
<keyword evidence="3" id="KW-1185">Reference proteome</keyword>
<proteinExistence type="predicted"/>
<dbReference type="Proteomes" id="UP001148838">
    <property type="component" value="Unassembled WGS sequence"/>
</dbReference>
<evidence type="ECO:0008006" key="4">
    <source>
        <dbReference type="Google" id="ProtNLM"/>
    </source>
</evidence>
<sequence length="125" mass="14653">MPSYSIQRREGTHPRFLQHKSGHSAKVDCKKQSVCRRHERFFDGRSSRHERLCSPYGRCVSSVPAAVELQKMEEQLGEEQFDLKKGKDTRDAIGLLRTIHRRYLEKNKDVYVAFVDLEKAFDRVD</sequence>
<name>A0ABQ8T4A6_PERAM</name>
<accession>A0ABQ8T4A6</accession>